<keyword evidence="4" id="KW-0547">Nucleotide-binding</keyword>
<dbReference type="InterPro" id="IPR003439">
    <property type="entry name" value="ABC_transporter-like_ATP-bd"/>
</dbReference>
<name>A0ABZ0D676_9BURK</name>
<proteinExistence type="inferred from homology"/>
<dbReference type="GO" id="GO:0005524">
    <property type="term" value="F:ATP binding"/>
    <property type="evidence" value="ECO:0007669"/>
    <property type="project" value="UniProtKB-KW"/>
</dbReference>
<reference evidence="8 9" key="1">
    <citation type="submission" date="2023-10" db="EMBL/GenBank/DDBJ databases">
        <title>Bacteria for the degradation of biodegradable plastic PBAT(Polybutylene adipate terephthalate).</title>
        <authorList>
            <person name="Weon H.-Y."/>
            <person name="Yeon J."/>
        </authorList>
    </citation>
    <scope>NUCLEOTIDE SEQUENCE [LARGE SCALE GENOMIC DNA]</scope>
    <source>
        <strain evidence="8 9">SBD 7-3</strain>
    </source>
</reference>
<dbReference type="EMBL" id="CP136336">
    <property type="protein sequence ID" value="WOB11036.1"/>
    <property type="molecule type" value="Genomic_DNA"/>
</dbReference>
<gene>
    <name evidence="8" type="ORF">RXV79_13370</name>
</gene>
<evidence type="ECO:0000256" key="6">
    <source>
        <dbReference type="ARBA" id="ARBA00022970"/>
    </source>
</evidence>
<dbReference type="InterPro" id="IPR003593">
    <property type="entry name" value="AAA+_ATPase"/>
</dbReference>
<dbReference type="InterPro" id="IPR027417">
    <property type="entry name" value="P-loop_NTPase"/>
</dbReference>
<evidence type="ECO:0000313" key="9">
    <source>
        <dbReference type="Proteomes" id="UP001303946"/>
    </source>
</evidence>
<dbReference type="InterPro" id="IPR017871">
    <property type="entry name" value="ABC_transporter-like_CS"/>
</dbReference>
<dbReference type="CDD" id="cd03224">
    <property type="entry name" value="ABC_TM1139_LivF_branched"/>
    <property type="match status" value="1"/>
</dbReference>
<dbReference type="Gene3D" id="3.40.50.300">
    <property type="entry name" value="P-loop containing nucleotide triphosphate hydrolases"/>
    <property type="match status" value="1"/>
</dbReference>
<protein>
    <submittedName>
        <fullName evidence="8">ABC transporter ATP-binding protein</fullName>
    </submittedName>
</protein>
<evidence type="ECO:0000256" key="3">
    <source>
        <dbReference type="ARBA" id="ARBA00022475"/>
    </source>
</evidence>
<dbReference type="Proteomes" id="UP001303946">
    <property type="component" value="Chromosome"/>
</dbReference>
<dbReference type="SMART" id="SM00382">
    <property type="entry name" value="AAA"/>
    <property type="match status" value="1"/>
</dbReference>
<accession>A0ABZ0D676</accession>
<dbReference type="InterPro" id="IPR052156">
    <property type="entry name" value="BCAA_Transport_ATP-bd_LivF"/>
</dbReference>
<evidence type="ECO:0000256" key="1">
    <source>
        <dbReference type="ARBA" id="ARBA00005417"/>
    </source>
</evidence>
<dbReference type="PROSITE" id="PS50893">
    <property type="entry name" value="ABC_TRANSPORTER_2"/>
    <property type="match status" value="1"/>
</dbReference>
<organism evidence="8 9">
    <name type="scientific">Piscinibacter gummiphilus</name>
    <dbReference type="NCBI Taxonomy" id="946333"/>
    <lineage>
        <taxon>Bacteria</taxon>
        <taxon>Pseudomonadati</taxon>
        <taxon>Pseudomonadota</taxon>
        <taxon>Betaproteobacteria</taxon>
        <taxon>Burkholderiales</taxon>
        <taxon>Sphaerotilaceae</taxon>
        <taxon>Piscinibacter</taxon>
    </lineage>
</organism>
<keyword evidence="3" id="KW-0472">Membrane</keyword>
<feature type="domain" description="ABC transporter" evidence="7">
    <location>
        <begin position="2"/>
        <end position="233"/>
    </location>
</feature>
<dbReference type="Pfam" id="PF00005">
    <property type="entry name" value="ABC_tran"/>
    <property type="match status" value="1"/>
</dbReference>
<keyword evidence="5 8" id="KW-0067">ATP-binding</keyword>
<evidence type="ECO:0000256" key="5">
    <source>
        <dbReference type="ARBA" id="ARBA00022840"/>
    </source>
</evidence>
<keyword evidence="3" id="KW-1003">Cell membrane</keyword>
<dbReference type="SUPFAM" id="SSF52540">
    <property type="entry name" value="P-loop containing nucleoside triphosphate hydrolases"/>
    <property type="match status" value="1"/>
</dbReference>
<evidence type="ECO:0000256" key="2">
    <source>
        <dbReference type="ARBA" id="ARBA00022448"/>
    </source>
</evidence>
<dbReference type="PANTHER" id="PTHR43820:SF2">
    <property type="entry name" value="ABC TRANSPORTER ATP-BINDING PROTEIN"/>
    <property type="match status" value="1"/>
</dbReference>
<keyword evidence="6" id="KW-0029">Amino-acid transport</keyword>
<comment type="similarity">
    <text evidence="1">Belongs to the ABC transporter superfamily.</text>
</comment>
<evidence type="ECO:0000256" key="4">
    <source>
        <dbReference type="ARBA" id="ARBA00022741"/>
    </source>
</evidence>
<evidence type="ECO:0000313" key="8">
    <source>
        <dbReference type="EMBL" id="WOB11036.1"/>
    </source>
</evidence>
<dbReference type="PROSITE" id="PS00211">
    <property type="entry name" value="ABC_TRANSPORTER_1"/>
    <property type="match status" value="1"/>
</dbReference>
<keyword evidence="2" id="KW-0813">Transport</keyword>
<keyword evidence="9" id="KW-1185">Reference proteome</keyword>
<evidence type="ECO:0000259" key="7">
    <source>
        <dbReference type="PROSITE" id="PS50893"/>
    </source>
</evidence>
<dbReference type="PANTHER" id="PTHR43820">
    <property type="entry name" value="HIGH-AFFINITY BRANCHED-CHAIN AMINO ACID TRANSPORT ATP-BINDING PROTEIN LIVF"/>
    <property type="match status" value="1"/>
</dbReference>
<sequence length="233" mass="25642">MLEVVGLETAYGSSQVLFGIDLSIRQGEVATLLGRNGMGKTTTVRSLLGLTRAKAGQVRFRGERIEALSPDRIARMGLAVVPEGRQIFPNLSVRENLLAFAARRNASETPWTLDRVVALFPALADRFGHMGNQLSGGEQQMLAIGRALMTNPHLLILDEATEGLAPRIREEIWRCLAQLRAQGQTILVIDKYVQRLVKLADRHTLIERGQVVWQGGSAALAADPSLWHRYIGV</sequence>